<dbReference type="RefSeq" id="WP_344441524.1">
    <property type="nucleotide sequence ID" value="NZ_BAAALF010000034.1"/>
</dbReference>
<sequence length="89" mass="9791">MSSPAQPPAWRRKRETKRSEESARRVAAHQVRLRSRAVAGGAKASAEAEWDIVRRVIGGLPEAARDGEWAQLAAVLRQLSTRLTVGHNP</sequence>
<reference evidence="2 3" key="1">
    <citation type="journal article" date="2019" name="Int. J. Syst. Evol. Microbiol.">
        <title>The Global Catalogue of Microorganisms (GCM) 10K type strain sequencing project: providing services to taxonomists for standard genome sequencing and annotation.</title>
        <authorList>
            <consortium name="The Broad Institute Genomics Platform"/>
            <consortium name="The Broad Institute Genome Sequencing Center for Infectious Disease"/>
            <person name="Wu L."/>
            <person name="Ma J."/>
        </authorList>
    </citation>
    <scope>NUCLEOTIDE SEQUENCE [LARGE SCALE GENOMIC DNA]</scope>
    <source>
        <strain evidence="2 3">JCM 13004</strain>
    </source>
</reference>
<dbReference type="EMBL" id="BAAALF010000034">
    <property type="protein sequence ID" value="GAA1234019.1"/>
    <property type="molecule type" value="Genomic_DNA"/>
</dbReference>
<evidence type="ECO:0000256" key="1">
    <source>
        <dbReference type="SAM" id="MobiDB-lite"/>
    </source>
</evidence>
<gene>
    <name evidence="2" type="ORF">GCM10009665_25370</name>
</gene>
<evidence type="ECO:0000313" key="2">
    <source>
        <dbReference type="EMBL" id="GAA1234019.1"/>
    </source>
</evidence>
<evidence type="ECO:0000313" key="3">
    <source>
        <dbReference type="Proteomes" id="UP001500037"/>
    </source>
</evidence>
<organism evidence="2 3">
    <name type="scientific">Kitasatospora nipponensis</name>
    <dbReference type="NCBI Taxonomy" id="258049"/>
    <lineage>
        <taxon>Bacteria</taxon>
        <taxon>Bacillati</taxon>
        <taxon>Actinomycetota</taxon>
        <taxon>Actinomycetes</taxon>
        <taxon>Kitasatosporales</taxon>
        <taxon>Streptomycetaceae</taxon>
        <taxon>Kitasatospora</taxon>
    </lineage>
</organism>
<dbReference type="Proteomes" id="UP001500037">
    <property type="component" value="Unassembled WGS sequence"/>
</dbReference>
<feature type="region of interest" description="Disordered" evidence="1">
    <location>
        <begin position="1"/>
        <end position="27"/>
    </location>
</feature>
<protein>
    <submittedName>
        <fullName evidence="2">Uncharacterized protein</fullName>
    </submittedName>
</protein>
<proteinExistence type="predicted"/>
<comment type="caution">
    <text evidence="2">The sequence shown here is derived from an EMBL/GenBank/DDBJ whole genome shotgun (WGS) entry which is preliminary data.</text>
</comment>
<keyword evidence="3" id="KW-1185">Reference proteome</keyword>
<accession>A0ABN1W3I3</accession>
<name>A0ABN1W3I3_9ACTN</name>